<evidence type="ECO:0000256" key="2">
    <source>
        <dbReference type="SAM" id="SignalP"/>
    </source>
</evidence>
<feature type="signal peptide" evidence="2">
    <location>
        <begin position="1"/>
        <end position="31"/>
    </location>
</feature>
<name>A0ABQ4QXL0_9HYPH</name>
<evidence type="ECO:0000313" key="4">
    <source>
        <dbReference type="Proteomes" id="UP001055167"/>
    </source>
</evidence>
<sequence>MKVLCTSLARTCASALIGLVLALVAVSAADAAPGRNGPVLRAGNAPGVLASLHAQWAKSPACTLSAAGVDNPRPDDGGAAGEPAAGLADGQRRAAVTLLPPRRLGSGALAGPARLDRPPKTEA</sequence>
<gene>
    <name evidence="3" type="ORF">OPKNFCMD_2685</name>
</gene>
<reference evidence="3" key="2">
    <citation type="submission" date="2021-08" db="EMBL/GenBank/DDBJ databases">
        <authorList>
            <person name="Tani A."/>
            <person name="Ola A."/>
            <person name="Ogura Y."/>
            <person name="Katsura K."/>
            <person name="Hayashi T."/>
        </authorList>
    </citation>
    <scope>NUCLEOTIDE SEQUENCE</scope>
    <source>
        <strain evidence="3">KCTC 52305</strain>
    </source>
</reference>
<dbReference type="RefSeq" id="WP_128563051.1">
    <property type="nucleotide sequence ID" value="NZ_BPQH01000007.1"/>
</dbReference>
<keyword evidence="2" id="KW-0732">Signal</keyword>
<reference evidence="3" key="1">
    <citation type="journal article" date="2021" name="Front. Microbiol.">
        <title>Comprehensive Comparative Genomics and Phenotyping of Methylobacterium Species.</title>
        <authorList>
            <person name="Alessa O."/>
            <person name="Ogura Y."/>
            <person name="Fujitani Y."/>
            <person name="Takami H."/>
            <person name="Hayashi T."/>
            <person name="Sahin N."/>
            <person name="Tani A."/>
        </authorList>
    </citation>
    <scope>NUCLEOTIDE SEQUENCE</scope>
    <source>
        <strain evidence="3">KCTC 52305</strain>
    </source>
</reference>
<protein>
    <submittedName>
        <fullName evidence="3">Uncharacterized protein</fullName>
    </submittedName>
</protein>
<accession>A0ABQ4QXL0</accession>
<proteinExistence type="predicted"/>
<feature type="chain" id="PRO_5045354941" evidence="2">
    <location>
        <begin position="32"/>
        <end position="123"/>
    </location>
</feature>
<evidence type="ECO:0000313" key="3">
    <source>
        <dbReference type="EMBL" id="GJD49949.1"/>
    </source>
</evidence>
<feature type="region of interest" description="Disordered" evidence="1">
    <location>
        <begin position="66"/>
        <end position="123"/>
    </location>
</feature>
<dbReference type="EMBL" id="BPQH01000007">
    <property type="protein sequence ID" value="GJD49949.1"/>
    <property type="molecule type" value="Genomic_DNA"/>
</dbReference>
<evidence type="ECO:0000256" key="1">
    <source>
        <dbReference type="SAM" id="MobiDB-lite"/>
    </source>
</evidence>
<organism evidence="3 4">
    <name type="scientific">Methylobacterium crusticola</name>
    <dbReference type="NCBI Taxonomy" id="1697972"/>
    <lineage>
        <taxon>Bacteria</taxon>
        <taxon>Pseudomonadati</taxon>
        <taxon>Pseudomonadota</taxon>
        <taxon>Alphaproteobacteria</taxon>
        <taxon>Hyphomicrobiales</taxon>
        <taxon>Methylobacteriaceae</taxon>
        <taxon>Methylobacterium</taxon>
    </lineage>
</organism>
<keyword evidence="4" id="KW-1185">Reference proteome</keyword>
<dbReference type="Proteomes" id="UP001055167">
    <property type="component" value="Unassembled WGS sequence"/>
</dbReference>
<feature type="compositionally biased region" description="Basic and acidic residues" evidence="1">
    <location>
        <begin position="114"/>
        <end position="123"/>
    </location>
</feature>
<comment type="caution">
    <text evidence="3">The sequence shown here is derived from an EMBL/GenBank/DDBJ whole genome shotgun (WGS) entry which is preliminary data.</text>
</comment>